<protein>
    <submittedName>
        <fullName evidence="2">YtxH-like protein</fullName>
    </submittedName>
</protein>
<keyword evidence="1" id="KW-1133">Transmembrane helix</keyword>
<accession>A0A8S5TYC5</accession>
<organism evidence="2">
    <name type="scientific">Myoviridae sp. ctPkm1</name>
    <dbReference type="NCBI Taxonomy" id="2825099"/>
    <lineage>
        <taxon>Viruses</taxon>
        <taxon>Duplodnaviria</taxon>
        <taxon>Heunggongvirae</taxon>
        <taxon>Uroviricota</taxon>
        <taxon>Caudoviricetes</taxon>
    </lineage>
</organism>
<sequence>MLDDEKDELKFFSLLCLAIFVLGAVSGGILGLVLARLS</sequence>
<proteinExistence type="predicted"/>
<keyword evidence="1" id="KW-0472">Membrane</keyword>
<reference evidence="2" key="1">
    <citation type="journal article" date="2021" name="Proc. Natl. Acad. Sci. U.S.A.">
        <title>A Catalog of Tens of Thousands of Viruses from Human Metagenomes Reveals Hidden Associations with Chronic Diseases.</title>
        <authorList>
            <person name="Tisza M.J."/>
            <person name="Buck C.B."/>
        </authorList>
    </citation>
    <scope>NUCLEOTIDE SEQUENCE</scope>
    <source>
        <strain evidence="2">CtPkm1</strain>
    </source>
</reference>
<dbReference type="EMBL" id="BK015960">
    <property type="protein sequence ID" value="DAF87208.1"/>
    <property type="molecule type" value="Genomic_DNA"/>
</dbReference>
<name>A0A8S5TYC5_9CAUD</name>
<feature type="transmembrane region" description="Helical" evidence="1">
    <location>
        <begin position="12"/>
        <end position="35"/>
    </location>
</feature>
<keyword evidence="1" id="KW-0812">Transmembrane</keyword>
<evidence type="ECO:0000256" key="1">
    <source>
        <dbReference type="SAM" id="Phobius"/>
    </source>
</evidence>
<evidence type="ECO:0000313" key="2">
    <source>
        <dbReference type="EMBL" id="DAF87208.1"/>
    </source>
</evidence>